<feature type="signal peptide" evidence="8">
    <location>
        <begin position="1"/>
        <end position="34"/>
    </location>
</feature>
<sequence length="503" mass="57168">MTITPVYTTFTPTKTPIKIFMAGLTFLIAHISHADDGRTDNQEPINQEITALEPIINHAQPELLPHGTLTPKTEPTLAQTPNPTEDTLIADEALLLDNPDLLNHALNSAVMTNHMAGVHALLPIYQKLPKDHQNGILLGYANALVALDKGNAKPAIDELRRIIAIMPEYNVVRFHLARALFMDKQNEAALDQFNKLHADNLPYDVRQVVGQYRQALKQRDSWTWQAGMNLAKENNINQTPKNTTQGPWTFDKPIDAITLSYQLGADKKWSLPKGAYVGANAQIHGKHHQNHKKYNDHWGRLGANLGFADAKKDLGIETYGEKRFYGHERYTDTIGIRMSFDYRINPKFQSLNAIDISRLTNHRTPRADSNNTLYSTSLIYYPNATRYYLLGADFYDEKVPQDPSDSYERRGIRTAWGQEWAGGLSSRAQISINKRRYQGANLTSGGQIRHDKQMQASLSFWHRDIHKWGITPRLTISTNINKSNDIKANYHKNQMFVEFSRIF</sequence>
<dbReference type="Gene3D" id="1.25.40.10">
    <property type="entry name" value="Tetratricopeptide repeat domain"/>
    <property type="match status" value="1"/>
</dbReference>
<comment type="similarity">
    <text evidence="7">Belongs to the Slam family.</text>
</comment>
<dbReference type="InterPro" id="IPR011990">
    <property type="entry name" value="TPR-like_helical_dom_sf"/>
</dbReference>
<dbReference type="EMBL" id="LZDN01000004">
    <property type="protein sequence ID" value="OBX51719.1"/>
    <property type="molecule type" value="Genomic_DNA"/>
</dbReference>
<reference evidence="11 12" key="1">
    <citation type="submission" date="2016-06" db="EMBL/GenBank/DDBJ databases">
        <title>Draft genome of Moraxella nonliquefaciens CCUG 60284.</title>
        <authorList>
            <person name="Salva-Serra F."/>
            <person name="Engstrom-Jakobsson H."/>
            <person name="Thorell K."/>
            <person name="Gonzales-Siles L."/>
            <person name="Karlsson R."/>
            <person name="Boulund F."/>
            <person name="Engstrand L."/>
            <person name="Kristiansson E."/>
            <person name="Moore E."/>
        </authorList>
    </citation>
    <scope>NUCLEOTIDE SEQUENCE [LARGE SCALE GENOMIC DNA]</scope>
    <source>
        <strain evidence="11 12">CCUG 60284</strain>
    </source>
</reference>
<feature type="domain" description="Surface lipoprotein assembly modifier C-terminal" evidence="9">
    <location>
        <begin position="222"/>
        <end position="503"/>
    </location>
</feature>
<evidence type="ECO:0008006" key="13">
    <source>
        <dbReference type="Google" id="ProtNLM"/>
    </source>
</evidence>
<evidence type="ECO:0000259" key="9">
    <source>
        <dbReference type="Pfam" id="PF04575"/>
    </source>
</evidence>
<dbReference type="Pfam" id="PF04575">
    <property type="entry name" value="SlipAM"/>
    <property type="match status" value="1"/>
</dbReference>
<organism evidence="11 12">
    <name type="scientific">Moraxella nonliquefaciens</name>
    <dbReference type="NCBI Taxonomy" id="478"/>
    <lineage>
        <taxon>Bacteria</taxon>
        <taxon>Pseudomonadati</taxon>
        <taxon>Pseudomonadota</taxon>
        <taxon>Gammaproteobacteria</taxon>
        <taxon>Moraxellales</taxon>
        <taxon>Moraxellaceae</taxon>
        <taxon>Moraxella</taxon>
    </lineage>
</organism>
<comment type="subcellular location">
    <subcellularLocation>
        <location evidence="1">Cell outer membrane</location>
        <topology evidence="1">Multi-pass membrane protein</topology>
    </subcellularLocation>
</comment>
<dbReference type="SUPFAM" id="SSF48452">
    <property type="entry name" value="TPR-like"/>
    <property type="match status" value="1"/>
</dbReference>
<dbReference type="Pfam" id="PF24575">
    <property type="entry name" value="TPR_Slam"/>
    <property type="match status" value="1"/>
</dbReference>
<keyword evidence="3" id="KW-0812">Transmembrane</keyword>
<gene>
    <name evidence="11" type="ORF">A9Z60_06885</name>
</gene>
<protein>
    <recommendedName>
        <fullName evidence="13">DUF560 domain-containing protein</fullName>
    </recommendedName>
</protein>
<dbReference type="InterPro" id="IPR057556">
    <property type="entry name" value="TPR_Slam"/>
</dbReference>
<evidence type="ECO:0000256" key="1">
    <source>
        <dbReference type="ARBA" id="ARBA00004571"/>
    </source>
</evidence>
<evidence type="ECO:0000256" key="6">
    <source>
        <dbReference type="ARBA" id="ARBA00023237"/>
    </source>
</evidence>
<dbReference type="Proteomes" id="UP000092671">
    <property type="component" value="Unassembled WGS sequence"/>
</dbReference>
<feature type="domain" description="Surface lipoprotein assembly modifier N-terminal TPR repeats region" evidence="10">
    <location>
        <begin position="91"/>
        <end position="193"/>
    </location>
</feature>
<keyword evidence="5" id="KW-0472">Membrane</keyword>
<feature type="chain" id="PRO_5008611745" description="DUF560 domain-containing protein" evidence="8">
    <location>
        <begin position="35"/>
        <end position="503"/>
    </location>
</feature>
<evidence type="ECO:0000313" key="11">
    <source>
        <dbReference type="EMBL" id="OBX51719.1"/>
    </source>
</evidence>
<dbReference type="InterPro" id="IPR007655">
    <property type="entry name" value="Slam_C"/>
</dbReference>
<proteinExistence type="inferred from homology"/>
<accession>A0A1B8PL93</accession>
<keyword evidence="6" id="KW-0998">Cell outer membrane</keyword>
<evidence type="ECO:0000256" key="3">
    <source>
        <dbReference type="ARBA" id="ARBA00022692"/>
    </source>
</evidence>
<evidence type="ECO:0000256" key="4">
    <source>
        <dbReference type="ARBA" id="ARBA00022729"/>
    </source>
</evidence>
<keyword evidence="4 8" id="KW-0732">Signal</keyword>
<evidence type="ECO:0000259" key="10">
    <source>
        <dbReference type="Pfam" id="PF24575"/>
    </source>
</evidence>
<evidence type="ECO:0000256" key="2">
    <source>
        <dbReference type="ARBA" id="ARBA00022452"/>
    </source>
</evidence>
<evidence type="ECO:0000313" key="12">
    <source>
        <dbReference type="Proteomes" id="UP000092671"/>
    </source>
</evidence>
<dbReference type="AlphaFoldDB" id="A0A1B8PL93"/>
<dbReference type="GO" id="GO:0009279">
    <property type="term" value="C:cell outer membrane"/>
    <property type="evidence" value="ECO:0007669"/>
    <property type="project" value="UniProtKB-SubCell"/>
</dbReference>
<dbReference type="RefSeq" id="WP_066892356.1">
    <property type="nucleotide sequence ID" value="NZ_LZDN01000004.1"/>
</dbReference>
<evidence type="ECO:0000256" key="8">
    <source>
        <dbReference type="SAM" id="SignalP"/>
    </source>
</evidence>
<name>A0A1B8PL93_MORNO</name>
<evidence type="ECO:0000256" key="5">
    <source>
        <dbReference type="ARBA" id="ARBA00023136"/>
    </source>
</evidence>
<dbReference type="OrthoDB" id="8606547at2"/>
<evidence type="ECO:0000256" key="7">
    <source>
        <dbReference type="ARBA" id="ARBA00023609"/>
    </source>
</evidence>
<keyword evidence="2" id="KW-1134">Transmembrane beta strand</keyword>
<comment type="caution">
    <text evidence="11">The sequence shown here is derived from an EMBL/GenBank/DDBJ whole genome shotgun (WGS) entry which is preliminary data.</text>
</comment>